<name>A0A1I5VYM1_9FIRM</name>
<evidence type="ECO:0000313" key="3">
    <source>
        <dbReference type="EMBL" id="SFQ12520.1"/>
    </source>
</evidence>
<dbReference type="AlphaFoldDB" id="A0A1I5VYM1"/>
<keyword evidence="2" id="KW-1133">Transmembrane helix</keyword>
<keyword evidence="4" id="KW-1185">Reference proteome</keyword>
<protein>
    <submittedName>
        <fullName evidence="3">Stage II sporulation protein R</fullName>
    </submittedName>
</protein>
<proteinExistence type="predicted"/>
<accession>A0A1I5VYM1</accession>
<dbReference type="RefSeq" id="WP_025748197.1">
    <property type="nucleotide sequence ID" value="NZ_FOXR01000013.1"/>
</dbReference>
<dbReference type="STRING" id="937334.SAMN05444406_11328"/>
<evidence type="ECO:0000256" key="2">
    <source>
        <dbReference type="SAM" id="Phobius"/>
    </source>
</evidence>
<gene>
    <name evidence="3" type="ORF">SAMN05444406_11328</name>
</gene>
<evidence type="ECO:0000256" key="1">
    <source>
        <dbReference type="SAM" id="MobiDB-lite"/>
    </source>
</evidence>
<dbReference type="Proteomes" id="UP000198577">
    <property type="component" value="Unassembled WGS sequence"/>
</dbReference>
<reference evidence="3 4" key="1">
    <citation type="submission" date="2016-10" db="EMBL/GenBank/DDBJ databases">
        <authorList>
            <person name="de Groot N.N."/>
        </authorList>
    </citation>
    <scope>NUCLEOTIDE SEQUENCE [LARGE SCALE GENOMIC DNA]</scope>
    <source>
        <strain evidence="3 4">DSM 20678</strain>
    </source>
</reference>
<organism evidence="3 4">
    <name type="scientific">Caldicoprobacter faecalis</name>
    <dbReference type="NCBI Taxonomy" id="937334"/>
    <lineage>
        <taxon>Bacteria</taxon>
        <taxon>Bacillati</taxon>
        <taxon>Bacillota</taxon>
        <taxon>Clostridia</taxon>
        <taxon>Caldicoprobacterales</taxon>
        <taxon>Caldicoprobacteraceae</taxon>
        <taxon>Caldicoprobacter</taxon>
    </lineage>
</organism>
<feature type="transmembrane region" description="Helical" evidence="2">
    <location>
        <begin position="7"/>
        <end position="29"/>
    </location>
</feature>
<feature type="compositionally biased region" description="Polar residues" evidence="1">
    <location>
        <begin position="225"/>
        <end position="234"/>
    </location>
</feature>
<dbReference type="NCBIfam" id="TIGR02837">
    <property type="entry name" value="spore_II_R"/>
    <property type="match status" value="1"/>
</dbReference>
<feature type="region of interest" description="Disordered" evidence="1">
    <location>
        <begin position="164"/>
        <end position="257"/>
    </location>
</feature>
<evidence type="ECO:0000313" key="4">
    <source>
        <dbReference type="Proteomes" id="UP000198577"/>
    </source>
</evidence>
<feature type="compositionally biased region" description="Basic and acidic residues" evidence="1">
    <location>
        <begin position="183"/>
        <end position="194"/>
    </location>
</feature>
<sequence length="294" mass="32897">MKHKQRAVYSFVIFLIVALITVGVCANASQKQYIRFHVVANSDSPEDQALKLRVRDRLLERFGREFANIDSIETGREKIKDSIDEIERIAFLEIKRSGKSYPVQVQFGRFPFPTKAYGHLVLPAGEYEALKVVIGKGEGSNWWCVMFPPLCFIDISHGVAKQKDETATRGDNASQTGIAIEIQKPEPQEERVAEGTEAVVLGKSVDEEDEGYTGSGKPRYDESADNTGTSSSITGHADEQDGVKGQQRSSASYSMTSESEGAAKIEYRWKVVEWIKVSGVKIKRLFSFLSFWDR</sequence>
<dbReference type="InterPro" id="IPR014202">
    <property type="entry name" value="Spore_II_R"/>
</dbReference>
<dbReference type="Pfam" id="PF09551">
    <property type="entry name" value="Spore_II_R"/>
    <property type="match status" value="1"/>
</dbReference>
<dbReference type="EMBL" id="FOXR01000013">
    <property type="protein sequence ID" value="SFQ12520.1"/>
    <property type="molecule type" value="Genomic_DNA"/>
</dbReference>
<keyword evidence="2" id="KW-0812">Transmembrane</keyword>
<keyword evidence="2" id="KW-0472">Membrane</keyword>